<gene>
    <name evidence="2" type="ORF">SOIL9_30480</name>
</gene>
<dbReference type="RefSeq" id="WP_162669170.1">
    <property type="nucleotide sequence ID" value="NZ_LR593886.1"/>
</dbReference>
<keyword evidence="2" id="KW-0808">Transferase</keyword>
<dbReference type="SUPFAM" id="SSF53335">
    <property type="entry name" value="S-adenosyl-L-methionine-dependent methyltransferases"/>
    <property type="match status" value="1"/>
</dbReference>
<dbReference type="Gene3D" id="3.40.50.150">
    <property type="entry name" value="Vaccinia Virus protein VP39"/>
    <property type="match status" value="1"/>
</dbReference>
<keyword evidence="2" id="KW-0489">Methyltransferase</keyword>
<keyword evidence="3" id="KW-1185">Reference proteome</keyword>
<dbReference type="CDD" id="cd02440">
    <property type="entry name" value="AdoMet_MTases"/>
    <property type="match status" value="1"/>
</dbReference>
<dbReference type="GO" id="GO:0032259">
    <property type="term" value="P:methylation"/>
    <property type="evidence" value="ECO:0007669"/>
    <property type="project" value="UniProtKB-KW"/>
</dbReference>
<dbReference type="EMBL" id="LR593886">
    <property type="protein sequence ID" value="VTR94666.1"/>
    <property type="molecule type" value="Genomic_DNA"/>
</dbReference>
<sequence length="229" mass="24946">MTPRPSFDWLAPVYRTLERLTFGGLLHWCRTAHLDHLHERRKALIVGDGDGRFLADLLRANPNVEVDSLDISPGMIAVAQQRIATIPGAAARVRFVVADARTDALPATGYDLVVTNFVLDCFRRPELAIVVHRLASACAPNAMWVDGDFRVPRAGWARPVARLALAGMYAFFRLATRLPAGALIDPAPLIAAESFARASEVSRLGGFLSARLWTRTGPATAFGLPRAPI</sequence>
<reference evidence="2 3" key="1">
    <citation type="submission" date="2019-05" db="EMBL/GenBank/DDBJ databases">
        <authorList>
            <consortium name="Science for Life Laboratories"/>
        </authorList>
    </citation>
    <scope>NUCLEOTIDE SEQUENCE [LARGE SCALE GENOMIC DNA]</scope>
    <source>
        <strain evidence="2">Soil9</strain>
    </source>
</reference>
<dbReference type="GO" id="GO:0008168">
    <property type="term" value="F:methyltransferase activity"/>
    <property type="evidence" value="ECO:0007669"/>
    <property type="project" value="UniProtKB-KW"/>
</dbReference>
<evidence type="ECO:0000313" key="3">
    <source>
        <dbReference type="Proteomes" id="UP000464178"/>
    </source>
</evidence>
<feature type="domain" description="Methyltransferase type 12" evidence="1">
    <location>
        <begin position="45"/>
        <end position="143"/>
    </location>
</feature>
<name>A0A6P2D272_9BACT</name>
<dbReference type="InterPro" id="IPR013217">
    <property type="entry name" value="Methyltransf_12"/>
</dbReference>
<evidence type="ECO:0000259" key="1">
    <source>
        <dbReference type="Pfam" id="PF08242"/>
    </source>
</evidence>
<organism evidence="2 3">
    <name type="scientific">Gemmata massiliana</name>
    <dbReference type="NCBI Taxonomy" id="1210884"/>
    <lineage>
        <taxon>Bacteria</taxon>
        <taxon>Pseudomonadati</taxon>
        <taxon>Planctomycetota</taxon>
        <taxon>Planctomycetia</taxon>
        <taxon>Gemmatales</taxon>
        <taxon>Gemmataceae</taxon>
        <taxon>Gemmata</taxon>
    </lineage>
</organism>
<dbReference type="InterPro" id="IPR029063">
    <property type="entry name" value="SAM-dependent_MTases_sf"/>
</dbReference>
<accession>A0A6P2D272</accession>
<proteinExistence type="predicted"/>
<protein>
    <recommendedName>
        <fullName evidence="1">Methyltransferase type 12 domain-containing protein</fullName>
    </recommendedName>
</protein>
<dbReference type="Proteomes" id="UP000464178">
    <property type="component" value="Chromosome"/>
</dbReference>
<evidence type="ECO:0000313" key="2">
    <source>
        <dbReference type="EMBL" id="VTR94666.1"/>
    </source>
</evidence>
<dbReference type="AlphaFoldDB" id="A0A6P2D272"/>
<dbReference type="Pfam" id="PF08242">
    <property type="entry name" value="Methyltransf_12"/>
    <property type="match status" value="1"/>
</dbReference>
<dbReference type="KEGG" id="gms:SOIL9_30480"/>